<protein>
    <submittedName>
        <fullName evidence="1">Uncharacterized protein</fullName>
    </submittedName>
</protein>
<name>F7T6P3_9BURK</name>
<evidence type="ECO:0000313" key="2">
    <source>
        <dbReference type="Proteomes" id="UP000004853"/>
    </source>
</evidence>
<organism evidence="1 2">
    <name type="scientific">Achromobacter insuavis AXX-A</name>
    <dbReference type="NCBI Taxonomy" id="1003200"/>
    <lineage>
        <taxon>Bacteria</taxon>
        <taxon>Pseudomonadati</taxon>
        <taxon>Pseudomonadota</taxon>
        <taxon>Betaproteobacteria</taxon>
        <taxon>Burkholderiales</taxon>
        <taxon>Alcaligenaceae</taxon>
        <taxon>Achromobacter</taxon>
    </lineage>
</organism>
<evidence type="ECO:0000313" key="1">
    <source>
        <dbReference type="EMBL" id="EGP43987.1"/>
    </source>
</evidence>
<dbReference type="EMBL" id="AFRQ01000100">
    <property type="protein sequence ID" value="EGP43987.1"/>
    <property type="molecule type" value="Genomic_DNA"/>
</dbReference>
<dbReference type="Proteomes" id="UP000004853">
    <property type="component" value="Unassembled WGS sequence"/>
</dbReference>
<comment type="caution">
    <text evidence="1">The sequence shown here is derived from an EMBL/GenBank/DDBJ whole genome shotgun (WGS) entry which is preliminary data.</text>
</comment>
<sequence>MDAVAFFLLIGDATKHIKRIFKIVTTIACRMGLLIAFDRFLVRLACSLVQAERHDFPASEQVAF</sequence>
<proteinExistence type="predicted"/>
<dbReference type="AlphaFoldDB" id="F7T6P3"/>
<reference evidence="1 2" key="1">
    <citation type="submission" date="2011-06" db="EMBL/GenBank/DDBJ databases">
        <authorList>
            <person name="Bador J."/>
            <person name="Amoureux L."/>
            <person name="Neuwirth C."/>
        </authorList>
    </citation>
    <scope>NUCLEOTIDE SEQUENCE [LARGE SCALE GENOMIC DNA]</scope>
    <source>
        <strain evidence="1 2">AXX-A</strain>
    </source>
</reference>
<accession>F7T6P3</accession>
<dbReference type="HOGENOM" id="CLU_2857362_0_0_4"/>
<gene>
    <name evidence="1" type="ORF">AXXA_23125</name>
</gene>